<dbReference type="InterPro" id="IPR039418">
    <property type="entry name" value="LexA-like"/>
</dbReference>
<dbReference type="SMART" id="SM00530">
    <property type="entry name" value="HTH_XRE"/>
    <property type="match status" value="1"/>
</dbReference>
<accession>A0A9Q8V2S3</accession>
<dbReference type="Gene3D" id="2.10.109.10">
    <property type="entry name" value="Umud Fragment, subunit A"/>
    <property type="match status" value="1"/>
</dbReference>
<dbReference type="EMBL" id="CP093245">
    <property type="protein sequence ID" value="UNH30095.1"/>
    <property type="molecule type" value="Genomic_DNA"/>
</dbReference>
<dbReference type="InterPro" id="IPR010982">
    <property type="entry name" value="Lambda_DNA-bd_dom_sf"/>
</dbReference>
<sequence>MSKKKELTTEQLNDAERLKALYESKKKTLGITQQQIADMLEISQGGVGHYLNGRNPLNVQIASVFSNLLQVPIKEFSPTLAKEAEMITSALTANVSSPRPYKPSPKYPVISLVQAGAWNDACEAYTLDQIDEWYESEMHVQGAAFWLRVEGDSMTSPTGTSIPDGSLVLVDTGRDAMNGSLVIAKLTDSNEATFKKLIIDGGMKFLKGLNPAWPMMPINGNCKVIGVVVQMMMRFV</sequence>
<dbReference type="PANTHER" id="PTHR33516">
    <property type="entry name" value="LEXA REPRESSOR"/>
    <property type="match status" value="1"/>
</dbReference>
<dbReference type="Proteomes" id="UP000829116">
    <property type="component" value="Chromosome"/>
</dbReference>
<dbReference type="SUPFAM" id="SSF47413">
    <property type="entry name" value="lambda repressor-like DNA-binding domains"/>
    <property type="match status" value="1"/>
</dbReference>
<dbReference type="Pfam" id="PF00717">
    <property type="entry name" value="Peptidase_S24"/>
    <property type="match status" value="1"/>
</dbReference>
<dbReference type="SUPFAM" id="SSF51306">
    <property type="entry name" value="LexA/Signal peptidase"/>
    <property type="match status" value="1"/>
</dbReference>
<dbReference type="GO" id="GO:0003677">
    <property type="term" value="F:DNA binding"/>
    <property type="evidence" value="ECO:0007669"/>
    <property type="project" value="InterPro"/>
</dbReference>
<dbReference type="CDD" id="cd00093">
    <property type="entry name" value="HTH_XRE"/>
    <property type="match status" value="1"/>
</dbReference>
<name>A0A9Q8V2S3_9GAMM</name>
<reference evidence="1" key="1">
    <citation type="submission" date="2022-03" db="EMBL/GenBank/DDBJ databases">
        <title>ESBL-producing Moellerella wisconsensis and Escherichia marmotae isolated from wild game meat.</title>
        <authorList>
            <person name="Biggel M."/>
        </authorList>
    </citation>
    <scope>NUCLEOTIDE SEQUENCE</scope>
    <source>
        <strain evidence="1">W51</strain>
    </source>
</reference>
<dbReference type="InterPro" id="IPR001387">
    <property type="entry name" value="Cro/C1-type_HTH"/>
</dbReference>
<dbReference type="CDD" id="cd06529">
    <property type="entry name" value="S24_LexA-like"/>
    <property type="match status" value="1"/>
</dbReference>
<dbReference type="PROSITE" id="PS50943">
    <property type="entry name" value="HTH_CROC1"/>
    <property type="match status" value="1"/>
</dbReference>
<dbReference type="Pfam" id="PF01381">
    <property type="entry name" value="HTH_3"/>
    <property type="match status" value="1"/>
</dbReference>
<dbReference type="PANTHER" id="PTHR33516:SF2">
    <property type="entry name" value="LEXA REPRESSOR-RELATED"/>
    <property type="match status" value="1"/>
</dbReference>
<evidence type="ECO:0000313" key="1">
    <source>
        <dbReference type="EMBL" id="UNH30095.1"/>
    </source>
</evidence>
<protein>
    <submittedName>
        <fullName evidence="1">LexA family transcriptional regulator</fullName>
    </submittedName>
</protein>
<organism evidence="1 2">
    <name type="scientific">Moellerella wisconsensis</name>
    <dbReference type="NCBI Taxonomy" id="158849"/>
    <lineage>
        <taxon>Bacteria</taxon>
        <taxon>Pseudomonadati</taxon>
        <taxon>Pseudomonadota</taxon>
        <taxon>Gammaproteobacteria</taxon>
        <taxon>Enterobacterales</taxon>
        <taxon>Morganellaceae</taxon>
        <taxon>Moellerella</taxon>
    </lineage>
</organism>
<dbReference type="InterPro" id="IPR050077">
    <property type="entry name" value="LexA_repressor"/>
</dbReference>
<gene>
    <name evidence="1" type="ORF">MNY72_12185</name>
</gene>
<dbReference type="AlphaFoldDB" id="A0A9Q8V2S3"/>
<proteinExistence type="predicted"/>
<dbReference type="RefSeq" id="WP_047256737.1">
    <property type="nucleotide sequence ID" value="NZ_CAWMFK010000006.1"/>
</dbReference>
<evidence type="ECO:0000313" key="2">
    <source>
        <dbReference type="Proteomes" id="UP000829116"/>
    </source>
</evidence>
<dbReference type="Gene3D" id="1.10.260.40">
    <property type="entry name" value="lambda repressor-like DNA-binding domains"/>
    <property type="match status" value="1"/>
</dbReference>
<dbReference type="InterPro" id="IPR036286">
    <property type="entry name" value="LexA/Signal_pep-like_sf"/>
</dbReference>
<dbReference type="InterPro" id="IPR015927">
    <property type="entry name" value="Peptidase_S24_S26A/B/C"/>
</dbReference>